<sequence length="91" mass="9632">MISASPLSDIFRHSACALAVQRRRCEEVEALRVQPARDDALPADPLGHPAAAGGDGVATGWSKFGVNRPAFVANLLFLLASPRGFEPLLPP</sequence>
<proteinExistence type="predicted"/>
<name>A0A380TJM8_9ZZZZ</name>
<evidence type="ECO:0000313" key="1">
    <source>
        <dbReference type="EMBL" id="SUS08672.1"/>
    </source>
</evidence>
<reference evidence="1" key="1">
    <citation type="submission" date="2018-07" db="EMBL/GenBank/DDBJ databases">
        <authorList>
            <person name="Quirk P.G."/>
            <person name="Krulwich T.A."/>
        </authorList>
    </citation>
    <scope>NUCLEOTIDE SEQUENCE</scope>
</reference>
<organism evidence="1">
    <name type="scientific">metagenome</name>
    <dbReference type="NCBI Taxonomy" id="256318"/>
    <lineage>
        <taxon>unclassified sequences</taxon>
        <taxon>metagenomes</taxon>
    </lineage>
</organism>
<accession>A0A380TJM8</accession>
<dbReference type="AlphaFoldDB" id="A0A380TJM8"/>
<dbReference type="EMBL" id="UIDG01000634">
    <property type="protein sequence ID" value="SUS08672.1"/>
    <property type="molecule type" value="Genomic_DNA"/>
</dbReference>
<gene>
    <name evidence="1" type="ORF">DF3PB_80040</name>
</gene>
<protein>
    <submittedName>
        <fullName evidence="1">Uncharacterized protein</fullName>
    </submittedName>
</protein>